<evidence type="ECO:0000313" key="3">
    <source>
        <dbReference type="Proteomes" id="UP001359559"/>
    </source>
</evidence>
<name>A0AAN9P2U5_CLITE</name>
<dbReference type="Proteomes" id="UP001359559">
    <property type="component" value="Unassembled WGS sequence"/>
</dbReference>
<evidence type="ECO:0000259" key="1">
    <source>
        <dbReference type="Pfam" id="PF08718"/>
    </source>
</evidence>
<dbReference type="InterPro" id="IPR014830">
    <property type="entry name" value="Glycolipid_transfer_prot_dom"/>
</dbReference>
<organism evidence="2 3">
    <name type="scientific">Clitoria ternatea</name>
    <name type="common">Butterfly pea</name>
    <dbReference type="NCBI Taxonomy" id="43366"/>
    <lineage>
        <taxon>Eukaryota</taxon>
        <taxon>Viridiplantae</taxon>
        <taxon>Streptophyta</taxon>
        <taxon>Embryophyta</taxon>
        <taxon>Tracheophyta</taxon>
        <taxon>Spermatophyta</taxon>
        <taxon>Magnoliopsida</taxon>
        <taxon>eudicotyledons</taxon>
        <taxon>Gunneridae</taxon>
        <taxon>Pentapetalae</taxon>
        <taxon>rosids</taxon>
        <taxon>fabids</taxon>
        <taxon>Fabales</taxon>
        <taxon>Fabaceae</taxon>
        <taxon>Papilionoideae</taxon>
        <taxon>50 kb inversion clade</taxon>
        <taxon>NPAAA clade</taxon>
        <taxon>indigoferoid/millettioid clade</taxon>
        <taxon>Phaseoleae</taxon>
        <taxon>Clitoria</taxon>
    </lineage>
</organism>
<dbReference type="GO" id="GO:1902387">
    <property type="term" value="F:ceramide 1-phosphate binding"/>
    <property type="evidence" value="ECO:0007669"/>
    <property type="project" value="TreeGrafter"/>
</dbReference>
<dbReference type="Gene3D" id="1.10.3520.10">
    <property type="entry name" value="Glycolipid transfer protein"/>
    <property type="match status" value="1"/>
</dbReference>
<dbReference type="GO" id="GO:1902388">
    <property type="term" value="F:ceramide 1-phosphate transfer activity"/>
    <property type="evidence" value="ECO:0007669"/>
    <property type="project" value="TreeGrafter"/>
</dbReference>
<dbReference type="Pfam" id="PF08718">
    <property type="entry name" value="GLTP"/>
    <property type="match status" value="1"/>
</dbReference>
<comment type="caution">
    <text evidence="2">The sequence shown here is derived from an EMBL/GenBank/DDBJ whole genome shotgun (WGS) entry which is preliminary data.</text>
</comment>
<protein>
    <recommendedName>
        <fullName evidence="1">Glycolipid transfer protein domain-containing protein</fullName>
    </recommendedName>
</protein>
<accession>A0AAN9P2U5</accession>
<gene>
    <name evidence="2" type="ORF">RJT34_18875</name>
</gene>
<dbReference type="PANTHER" id="PTHR10219:SF84">
    <property type="entry name" value="GLYCOLIPID TRANSFER PROTEIN 1-LIKE"/>
    <property type="match status" value="1"/>
</dbReference>
<dbReference type="GO" id="GO:0016020">
    <property type="term" value="C:membrane"/>
    <property type="evidence" value="ECO:0007669"/>
    <property type="project" value="TreeGrafter"/>
</dbReference>
<sequence length="217" mass="24308">MITDDNCTNVDTDSTRMKYSVLSTALEGLERVRSEEGKILTKPFLDVCKSLLPILDSLGGAFSFVKSNIGGNISKLESKYQSNPSEYEFLSSLIQKEVEAKTEKVPSSCTNGLLWLSRSMDYTVQLFRNLNEHQDWTMQHACSDSYNKTFRRWHGLLASSGFAIAVKLVPERKRFMEIIGCSGDVESDMEKFCASFPSVLAENHKLLASVGMDHLKA</sequence>
<dbReference type="InterPro" id="IPR036497">
    <property type="entry name" value="GLTP_sf"/>
</dbReference>
<reference evidence="2 3" key="1">
    <citation type="submission" date="2024-01" db="EMBL/GenBank/DDBJ databases">
        <title>The genomes of 5 underutilized Papilionoideae crops provide insights into root nodulation and disease resistance.</title>
        <authorList>
            <person name="Yuan L."/>
        </authorList>
    </citation>
    <scope>NUCLEOTIDE SEQUENCE [LARGE SCALE GENOMIC DNA]</scope>
    <source>
        <strain evidence="2">LY-2023</strain>
        <tissue evidence="2">Leaf</tissue>
    </source>
</reference>
<keyword evidence="3" id="KW-1185">Reference proteome</keyword>
<dbReference type="GO" id="GO:0005829">
    <property type="term" value="C:cytosol"/>
    <property type="evidence" value="ECO:0007669"/>
    <property type="project" value="TreeGrafter"/>
</dbReference>
<evidence type="ECO:0000313" key="2">
    <source>
        <dbReference type="EMBL" id="KAK7284135.1"/>
    </source>
</evidence>
<feature type="domain" description="Glycolipid transfer protein" evidence="1">
    <location>
        <begin position="39"/>
        <end position="179"/>
    </location>
</feature>
<dbReference type="PANTHER" id="PTHR10219">
    <property type="entry name" value="GLYCOLIPID TRANSFER PROTEIN-RELATED"/>
    <property type="match status" value="1"/>
</dbReference>
<dbReference type="SUPFAM" id="SSF110004">
    <property type="entry name" value="Glycolipid transfer protein, GLTP"/>
    <property type="match status" value="1"/>
</dbReference>
<dbReference type="AlphaFoldDB" id="A0AAN9P2U5"/>
<dbReference type="EMBL" id="JAYKXN010000005">
    <property type="protein sequence ID" value="KAK7284135.1"/>
    <property type="molecule type" value="Genomic_DNA"/>
</dbReference>
<proteinExistence type="predicted"/>